<organism evidence="1 2">
    <name type="scientific">Vibrio comitans NBRC 102076</name>
    <dbReference type="NCBI Taxonomy" id="1219078"/>
    <lineage>
        <taxon>Bacteria</taxon>
        <taxon>Pseudomonadati</taxon>
        <taxon>Pseudomonadota</taxon>
        <taxon>Gammaproteobacteria</taxon>
        <taxon>Vibrionales</taxon>
        <taxon>Vibrionaceae</taxon>
        <taxon>Vibrio</taxon>
    </lineage>
</organism>
<sequence>MSNKQSQRQFGVYQWVSLQLKGEHIASTRSCLAELICITFTATDNYSYKYENRSQNTRNKSKQSTAQNRALSFTNYTFDGA</sequence>
<dbReference type="Proteomes" id="UP000318242">
    <property type="component" value="Unassembled WGS sequence"/>
</dbReference>
<comment type="caution">
    <text evidence="1">The sequence shown here is derived from an EMBL/GenBank/DDBJ whole genome shotgun (WGS) entry which is preliminary data.</text>
</comment>
<evidence type="ECO:0000313" key="2">
    <source>
        <dbReference type="Proteomes" id="UP000318242"/>
    </source>
</evidence>
<dbReference type="EMBL" id="BJLH01000001">
    <property type="protein sequence ID" value="GEA59157.1"/>
    <property type="molecule type" value="Genomic_DNA"/>
</dbReference>
<reference evidence="1 2" key="1">
    <citation type="submission" date="2019-06" db="EMBL/GenBank/DDBJ databases">
        <title>Whole genome shotgun sequence of Vibrio comitans NBRC 102076.</title>
        <authorList>
            <person name="Hosoyama A."/>
            <person name="Uohara A."/>
            <person name="Ohji S."/>
            <person name="Ichikawa N."/>
        </authorList>
    </citation>
    <scope>NUCLEOTIDE SEQUENCE [LARGE SCALE GENOMIC DNA]</scope>
    <source>
        <strain evidence="1 2">NBRC 102076</strain>
    </source>
</reference>
<accession>A0A4Y3IIB3</accession>
<evidence type="ECO:0000313" key="1">
    <source>
        <dbReference type="EMBL" id="GEA59157.1"/>
    </source>
</evidence>
<gene>
    <name evidence="1" type="ORF">VCO01S_03500</name>
</gene>
<dbReference type="AlphaFoldDB" id="A0A4Y3IIB3"/>
<proteinExistence type="predicted"/>
<protein>
    <submittedName>
        <fullName evidence="1">Uncharacterized protein</fullName>
    </submittedName>
</protein>
<name>A0A4Y3IIB3_9VIBR</name>
<keyword evidence="2" id="KW-1185">Reference proteome</keyword>